<feature type="transmembrane region" description="Helical" evidence="1">
    <location>
        <begin position="201"/>
        <end position="227"/>
    </location>
</feature>
<gene>
    <name evidence="2" type="ORF">Q764_12970</name>
</gene>
<evidence type="ECO:0008006" key="4">
    <source>
        <dbReference type="Google" id="ProtNLM"/>
    </source>
</evidence>
<feature type="transmembrane region" description="Helical" evidence="1">
    <location>
        <begin position="133"/>
        <end position="156"/>
    </location>
</feature>
<dbReference type="EMBL" id="JRLW01000020">
    <property type="protein sequence ID" value="KGO87161.1"/>
    <property type="molecule type" value="Genomic_DNA"/>
</dbReference>
<dbReference type="STRING" id="1121899.GCA_000430025_01238"/>
<dbReference type="Proteomes" id="UP000030121">
    <property type="component" value="Unassembled WGS sequence"/>
</dbReference>
<name>A0A0A2M6F5_9FLAO</name>
<dbReference type="eggNOG" id="ENOG5033NFM">
    <property type="taxonomic scope" value="Bacteria"/>
</dbReference>
<protein>
    <recommendedName>
        <fullName evidence="4">Beta-carotene 15,15'-monooxygenase</fullName>
    </recommendedName>
</protein>
<evidence type="ECO:0000256" key="1">
    <source>
        <dbReference type="SAM" id="Phobius"/>
    </source>
</evidence>
<keyword evidence="1" id="KW-0472">Membrane</keyword>
<dbReference type="RefSeq" id="WP_026981471.1">
    <property type="nucleotide sequence ID" value="NZ_JRLW01000020.1"/>
</dbReference>
<accession>A0A0A2M6F5</accession>
<reference evidence="2 3" key="1">
    <citation type="submission" date="2013-09" db="EMBL/GenBank/DDBJ databases">
        <authorList>
            <person name="Zeng Z."/>
            <person name="Chen C."/>
        </authorList>
    </citation>
    <scope>NUCLEOTIDE SEQUENCE [LARGE SCALE GENOMIC DNA]</scope>
    <source>
        <strain evidence="2 3">GH29-5</strain>
    </source>
</reference>
<keyword evidence="1" id="KW-1133">Transmembrane helix</keyword>
<feature type="transmembrane region" description="Helical" evidence="1">
    <location>
        <begin position="82"/>
        <end position="104"/>
    </location>
</feature>
<organism evidence="2 3">
    <name type="scientific">Flavobacterium suncheonense GH29-5 = DSM 17707</name>
    <dbReference type="NCBI Taxonomy" id="1121899"/>
    <lineage>
        <taxon>Bacteria</taxon>
        <taxon>Pseudomonadati</taxon>
        <taxon>Bacteroidota</taxon>
        <taxon>Flavobacteriia</taxon>
        <taxon>Flavobacteriales</taxon>
        <taxon>Flavobacteriaceae</taxon>
        <taxon>Flavobacterium</taxon>
    </lineage>
</organism>
<keyword evidence="3" id="KW-1185">Reference proteome</keyword>
<dbReference type="AlphaFoldDB" id="A0A0A2M6F5"/>
<feature type="transmembrane region" description="Helical" evidence="1">
    <location>
        <begin position="162"/>
        <end position="180"/>
    </location>
</feature>
<evidence type="ECO:0000313" key="3">
    <source>
        <dbReference type="Proteomes" id="UP000030121"/>
    </source>
</evidence>
<dbReference type="OrthoDB" id="1331669at2"/>
<sequence length="261" mass="28674">MNNKNKIEQLKQNGYSLDLGDVISQSFENYKKIALNAGIATLIVSIVLIALIFGGIGIFFGFTDLASNMADFHVSNFSATTLILYVIGTSLVAAIIYPFTAGIFKMANEAEMGRATSMSTAFDHYKSDSFKNLFLTGLLLGFLTNFLAVLFQYFHLDIIGTLVTYIVTFFAVFAIPLVIFEKNEPTEAILNSFALVIKQPFVILIALIVSAIIAMVGIIGLCIGIFFTLPVIYSTQYILFKNAIGVETKNEMEEIGMNTDL</sequence>
<proteinExistence type="predicted"/>
<evidence type="ECO:0000313" key="2">
    <source>
        <dbReference type="EMBL" id="KGO87161.1"/>
    </source>
</evidence>
<comment type="caution">
    <text evidence="2">The sequence shown here is derived from an EMBL/GenBank/DDBJ whole genome shotgun (WGS) entry which is preliminary data.</text>
</comment>
<keyword evidence="1" id="KW-0812">Transmembrane</keyword>
<feature type="transmembrane region" description="Helical" evidence="1">
    <location>
        <begin position="33"/>
        <end position="62"/>
    </location>
</feature>